<organism evidence="2 3">
    <name type="scientific">Quercus rubra</name>
    <name type="common">Northern red oak</name>
    <name type="synonym">Quercus borealis</name>
    <dbReference type="NCBI Taxonomy" id="3512"/>
    <lineage>
        <taxon>Eukaryota</taxon>
        <taxon>Viridiplantae</taxon>
        <taxon>Streptophyta</taxon>
        <taxon>Embryophyta</taxon>
        <taxon>Tracheophyta</taxon>
        <taxon>Spermatophyta</taxon>
        <taxon>Magnoliopsida</taxon>
        <taxon>eudicotyledons</taxon>
        <taxon>Gunneridae</taxon>
        <taxon>Pentapetalae</taxon>
        <taxon>rosids</taxon>
        <taxon>fabids</taxon>
        <taxon>Fagales</taxon>
        <taxon>Fagaceae</taxon>
        <taxon>Quercus</taxon>
    </lineage>
</organism>
<accession>A0AAN7IFR7</accession>
<proteinExistence type="predicted"/>
<keyword evidence="3" id="KW-1185">Reference proteome</keyword>
<evidence type="ECO:0000259" key="1">
    <source>
        <dbReference type="SMART" id="SM00597"/>
    </source>
</evidence>
<dbReference type="EMBL" id="JAXUIC010000009">
    <property type="protein sequence ID" value="KAK4573599.1"/>
    <property type="molecule type" value="Genomic_DNA"/>
</dbReference>
<dbReference type="InterPro" id="IPR055298">
    <property type="entry name" value="AtLOH3-like"/>
</dbReference>
<dbReference type="SMART" id="SM00597">
    <property type="entry name" value="ZnF_TTF"/>
    <property type="match status" value="1"/>
</dbReference>
<reference evidence="2 3" key="1">
    <citation type="journal article" date="2023" name="G3 (Bethesda)">
        <title>A haplotype-resolved chromosome-scale genome for Quercus rubra L. provides insights into the genetics of adaptive traits for red oak species.</title>
        <authorList>
            <person name="Kapoor B."/>
            <person name="Jenkins J."/>
            <person name="Schmutz J."/>
            <person name="Zhebentyayeva T."/>
            <person name="Kuelheim C."/>
            <person name="Coggeshall M."/>
            <person name="Heim C."/>
            <person name="Lasky J.R."/>
            <person name="Leites L."/>
            <person name="Islam-Faridi N."/>
            <person name="Romero-Severson J."/>
            <person name="DeLeo V.L."/>
            <person name="Lucas S.M."/>
            <person name="Lazic D."/>
            <person name="Gailing O."/>
            <person name="Carlson J."/>
            <person name="Staton M."/>
        </authorList>
    </citation>
    <scope>NUCLEOTIDE SEQUENCE [LARGE SCALE GENOMIC DNA]</scope>
    <source>
        <strain evidence="2">Pseudo-F2</strain>
    </source>
</reference>
<sequence length="655" mass="75203">MKKSTTIFDFFKRKVSNDLEANTSGATLPTTNVEENPDVPIEENLDVPIEENPDEPVEENLNVRIEQNSQTKFQKVDMSSLQLELDPGLRRKIYTYHVDQRDEIRQCYIKLGSWYDDDHFKPWLEYSPKKDAAFCLPCFLFHKPTRHDGQNAFTVNGFKSWKKVKNGESCSFILHMGKDLNSTHRIAHKACLDLMNQSQHIDRIVSNFTSEQIANNRIRLKASIDVVQHLSLQAIVFRGQDESSTSTNRGNFLTTLDLMVGYNNNIVEIMAKAPKNATYTSPQIKKEILHVISTKVKKAIKEEIGDAKFCILVDKTRDESMKEQMAVVLRYVDTNGFEIYYLFSNYCLDIQNIRGQGYDGASNMRGEWNGLQALILNDCPYAYYIPCFAHRLQLALVGASKAVVPLNRFFTKLILVINNIHASCKRIEELKIARAFDIAYLIDIEELETRKELNQMVTLQRPGDTRWGSHYKLVSNLIKLFSPTFEVLLKIMDEGNSSQNVEAESAYEVLISFEFVFILHFVNETMGITDKLCQALQNQSQDILNAMHLVSSTKKLIQQFRDEKWDDLLATVISFCKKRGLDVLDMNAQYYPFIYRVVKLVLTLPVSTTTTERAFSAMNVIKTNLRNKMEDEFLSNATMLFIERDIATTISTVSF</sequence>
<evidence type="ECO:0000313" key="3">
    <source>
        <dbReference type="Proteomes" id="UP001324115"/>
    </source>
</evidence>
<dbReference type="Proteomes" id="UP001324115">
    <property type="component" value="Unassembled WGS sequence"/>
</dbReference>
<feature type="domain" description="TTF-type" evidence="1">
    <location>
        <begin position="110"/>
        <end position="207"/>
    </location>
</feature>
<dbReference type="Pfam" id="PF05699">
    <property type="entry name" value="Dimer_Tnp_hAT"/>
    <property type="match status" value="1"/>
</dbReference>
<dbReference type="InterPro" id="IPR008906">
    <property type="entry name" value="HATC_C_dom"/>
</dbReference>
<protein>
    <recommendedName>
        <fullName evidence="1">TTF-type domain-containing protein</fullName>
    </recommendedName>
</protein>
<dbReference type="InterPro" id="IPR025398">
    <property type="entry name" value="DUF4371"/>
</dbReference>
<dbReference type="GO" id="GO:0046983">
    <property type="term" value="F:protein dimerization activity"/>
    <property type="evidence" value="ECO:0007669"/>
    <property type="project" value="InterPro"/>
</dbReference>
<dbReference type="InterPro" id="IPR006580">
    <property type="entry name" value="Znf_TTF"/>
</dbReference>
<dbReference type="PANTHER" id="PTHR11697:SF231">
    <property type="entry name" value="TTF-TYPE DOMAIN-CONTAINING PROTEIN"/>
    <property type="match status" value="1"/>
</dbReference>
<dbReference type="AlphaFoldDB" id="A0AAN7IFR7"/>
<gene>
    <name evidence="2" type="ORF">RGQ29_031520</name>
</gene>
<comment type="caution">
    <text evidence="2">The sequence shown here is derived from an EMBL/GenBank/DDBJ whole genome shotgun (WGS) entry which is preliminary data.</text>
</comment>
<evidence type="ECO:0000313" key="2">
    <source>
        <dbReference type="EMBL" id="KAK4573599.1"/>
    </source>
</evidence>
<name>A0AAN7IFR7_QUERU</name>
<dbReference type="InterPro" id="IPR012337">
    <property type="entry name" value="RNaseH-like_sf"/>
</dbReference>
<dbReference type="Pfam" id="PF14291">
    <property type="entry name" value="DUF4371"/>
    <property type="match status" value="1"/>
</dbReference>
<dbReference type="PANTHER" id="PTHR11697">
    <property type="entry name" value="GENERAL TRANSCRIPTION FACTOR 2-RELATED ZINC FINGER PROTEIN"/>
    <property type="match status" value="1"/>
</dbReference>
<dbReference type="SUPFAM" id="SSF53098">
    <property type="entry name" value="Ribonuclease H-like"/>
    <property type="match status" value="1"/>
</dbReference>